<comment type="similarity">
    <text evidence="2">Belongs to the N-acetylmuramoyl-L-alanine amidase 2 family.</text>
</comment>
<keyword evidence="5" id="KW-0961">Cell wall biogenesis/degradation</keyword>
<name>A0A931BQ40_9HYPH</name>
<dbReference type="SUPFAM" id="SSF47090">
    <property type="entry name" value="PGBD-like"/>
    <property type="match status" value="1"/>
</dbReference>
<dbReference type="GO" id="GO:0019867">
    <property type="term" value="C:outer membrane"/>
    <property type="evidence" value="ECO:0007669"/>
    <property type="project" value="TreeGrafter"/>
</dbReference>
<evidence type="ECO:0000313" key="9">
    <source>
        <dbReference type="Proteomes" id="UP000599312"/>
    </source>
</evidence>
<dbReference type="PANTHER" id="PTHR30417">
    <property type="entry name" value="N-ACETYLMURAMOYL-L-ALANINE AMIDASE AMID"/>
    <property type="match status" value="1"/>
</dbReference>
<gene>
    <name evidence="8" type="ORF">I2H38_09480</name>
</gene>
<dbReference type="InterPro" id="IPR036366">
    <property type="entry name" value="PGBDSf"/>
</dbReference>
<sequence>MNASLSPESPVAAKVFPSPNHGERKDGQRPNMLVLHYTGMPDEGEALQWLCNPVSQVSAHYFVFGDGRVLQLVPESRRAWHAGVSFWDGDADINSCSIGIEIANLGHPGGLPAFPDAQMESVTALTKDLASRWRIPATRVLGHSDVAPGRKLDPGEVFPWERLHRAGVGHWVPSAAMKDGRFFSRGDQGMPIEALQAMLAMYGYGLKITGVFDENTEKVVAAFQRHFRPERVDGVADASTITTLRDLIAKRPASVAA</sequence>
<evidence type="ECO:0000256" key="2">
    <source>
        <dbReference type="ARBA" id="ARBA00007553"/>
    </source>
</evidence>
<evidence type="ECO:0000256" key="1">
    <source>
        <dbReference type="ARBA" id="ARBA00001561"/>
    </source>
</evidence>
<dbReference type="Gene3D" id="3.40.80.10">
    <property type="entry name" value="Peptidoglycan recognition protein-like"/>
    <property type="match status" value="1"/>
</dbReference>
<evidence type="ECO:0000256" key="3">
    <source>
        <dbReference type="ARBA" id="ARBA00011901"/>
    </source>
</evidence>
<dbReference type="InterPro" id="IPR002502">
    <property type="entry name" value="Amidase_domain"/>
</dbReference>
<dbReference type="GO" id="GO:0009253">
    <property type="term" value="P:peptidoglycan catabolic process"/>
    <property type="evidence" value="ECO:0007669"/>
    <property type="project" value="InterPro"/>
</dbReference>
<dbReference type="PANTHER" id="PTHR30417:SF1">
    <property type="entry name" value="N-ACETYLMURAMOYL-L-ALANINE AMIDASE AMID"/>
    <property type="match status" value="1"/>
</dbReference>
<evidence type="ECO:0000256" key="6">
    <source>
        <dbReference type="SAM" id="MobiDB-lite"/>
    </source>
</evidence>
<dbReference type="Pfam" id="PF01510">
    <property type="entry name" value="Amidase_2"/>
    <property type="match status" value="1"/>
</dbReference>
<dbReference type="Pfam" id="PF01471">
    <property type="entry name" value="PG_binding_1"/>
    <property type="match status" value="1"/>
</dbReference>
<evidence type="ECO:0000256" key="5">
    <source>
        <dbReference type="ARBA" id="ARBA00023316"/>
    </source>
</evidence>
<feature type="domain" description="N-acetylmuramoyl-L-alanine amidase" evidence="7">
    <location>
        <begin position="18"/>
        <end position="155"/>
    </location>
</feature>
<reference evidence="8" key="1">
    <citation type="submission" date="2020-11" db="EMBL/GenBank/DDBJ databases">
        <authorList>
            <person name="Kim M.K."/>
        </authorList>
    </citation>
    <scope>NUCLEOTIDE SEQUENCE</scope>
    <source>
        <strain evidence="8">BT350</strain>
    </source>
</reference>
<dbReference type="SMART" id="SM00644">
    <property type="entry name" value="Ami_2"/>
    <property type="match status" value="1"/>
</dbReference>
<dbReference type="EMBL" id="JADQDO010000003">
    <property type="protein sequence ID" value="MBF9233604.1"/>
    <property type="molecule type" value="Genomic_DNA"/>
</dbReference>
<keyword evidence="4" id="KW-0378">Hydrolase</keyword>
<accession>A0A931BQ40</accession>
<comment type="caution">
    <text evidence="8">The sequence shown here is derived from an EMBL/GenBank/DDBJ whole genome shotgun (WGS) entry which is preliminary data.</text>
</comment>
<dbReference type="EC" id="3.5.1.28" evidence="3"/>
<dbReference type="InterPro" id="IPR036505">
    <property type="entry name" value="Amidase/PGRP_sf"/>
</dbReference>
<comment type="catalytic activity">
    <reaction evidence="1">
        <text>Hydrolyzes the link between N-acetylmuramoyl residues and L-amino acid residues in certain cell-wall glycopeptides.</text>
        <dbReference type="EC" id="3.5.1.28"/>
    </reaction>
</comment>
<dbReference type="InterPro" id="IPR036365">
    <property type="entry name" value="PGBD-like_sf"/>
</dbReference>
<evidence type="ECO:0000256" key="4">
    <source>
        <dbReference type="ARBA" id="ARBA00022801"/>
    </source>
</evidence>
<dbReference type="Proteomes" id="UP000599312">
    <property type="component" value="Unassembled WGS sequence"/>
</dbReference>
<proteinExistence type="inferred from homology"/>
<dbReference type="Gene3D" id="1.10.101.10">
    <property type="entry name" value="PGBD-like superfamily/PGBD"/>
    <property type="match status" value="1"/>
</dbReference>
<keyword evidence="9" id="KW-1185">Reference proteome</keyword>
<dbReference type="AlphaFoldDB" id="A0A931BQ40"/>
<dbReference type="GO" id="GO:0071555">
    <property type="term" value="P:cell wall organization"/>
    <property type="evidence" value="ECO:0007669"/>
    <property type="project" value="UniProtKB-KW"/>
</dbReference>
<dbReference type="InterPro" id="IPR002477">
    <property type="entry name" value="Peptidoglycan-bd-like"/>
</dbReference>
<evidence type="ECO:0000313" key="8">
    <source>
        <dbReference type="EMBL" id="MBF9233604.1"/>
    </source>
</evidence>
<dbReference type="RefSeq" id="WP_196271599.1">
    <property type="nucleotide sequence ID" value="NZ_JADQDO010000003.1"/>
</dbReference>
<organism evidence="8 9">
    <name type="scientific">Microvirga alba</name>
    <dbReference type="NCBI Taxonomy" id="2791025"/>
    <lineage>
        <taxon>Bacteria</taxon>
        <taxon>Pseudomonadati</taxon>
        <taxon>Pseudomonadota</taxon>
        <taxon>Alphaproteobacteria</taxon>
        <taxon>Hyphomicrobiales</taxon>
        <taxon>Methylobacteriaceae</taxon>
        <taxon>Microvirga</taxon>
    </lineage>
</organism>
<feature type="region of interest" description="Disordered" evidence="6">
    <location>
        <begin position="1"/>
        <end position="28"/>
    </location>
</feature>
<dbReference type="CDD" id="cd06583">
    <property type="entry name" value="PGRP"/>
    <property type="match status" value="1"/>
</dbReference>
<dbReference type="SUPFAM" id="SSF55846">
    <property type="entry name" value="N-acetylmuramoyl-L-alanine amidase-like"/>
    <property type="match status" value="1"/>
</dbReference>
<dbReference type="GO" id="GO:0009254">
    <property type="term" value="P:peptidoglycan turnover"/>
    <property type="evidence" value="ECO:0007669"/>
    <property type="project" value="TreeGrafter"/>
</dbReference>
<dbReference type="InterPro" id="IPR051206">
    <property type="entry name" value="NAMLAA_amidase_2"/>
</dbReference>
<dbReference type="GO" id="GO:0008745">
    <property type="term" value="F:N-acetylmuramoyl-L-alanine amidase activity"/>
    <property type="evidence" value="ECO:0007669"/>
    <property type="project" value="UniProtKB-EC"/>
</dbReference>
<protein>
    <recommendedName>
        <fullName evidence="3">N-acetylmuramoyl-L-alanine amidase</fullName>
        <ecNumber evidence="3">3.5.1.28</ecNumber>
    </recommendedName>
</protein>
<evidence type="ECO:0000259" key="7">
    <source>
        <dbReference type="SMART" id="SM00644"/>
    </source>
</evidence>